<dbReference type="STRING" id="418459.E3JRC0"/>
<evidence type="ECO:0000313" key="3">
    <source>
        <dbReference type="Proteomes" id="UP000008783"/>
    </source>
</evidence>
<dbReference type="eggNOG" id="ENOG502SBHA">
    <property type="taxonomic scope" value="Eukaryota"/>
</dbReference>
<dbReference type="HOGENOM" id="CLU_906525_0_0_1"/>
<dbReference type="GeneID" id="10527650"/>
<dbReference type="AlphaFoldDB" id="E3JRC0"/>
<protein>
    <submittedName>
        <fullName evidence="2">Uncharacterized protein</fullName>
    </submittedName>
</protein>
<reference evidence="3" key="2">
    <citation type="journal article" date="2011" name="Proc. Natl. Acad. Sci. U.S.A.">
        <title>Obligate biotrophy features unraveled by the genomic analysis of rust fungi.</title>
        <authorList>
            <person name="Duplessis S."/>
            <person name="Cuomo C.A."/>
            <person name="Lin Y.-C."/>
            <person name="Aerts A."/>
            <person name="Tisserant E."/>
            <person name="Veneault-Fourrey C."/>
            <person name="Joly D.L."/>
            <person name="Hacquard S."/>
            <person name="Amselem J."/>
            <person name="Cantarel B.L."/>
            <person name="Chiu R."/>
            <person name="Coutinho P.M."/>
            <person name="Feau N."/>
            <person name="Field M."/>
            <person name="Frey P."/>
            <person name="Gelhaye E."/>
            <person name="Goldberg J."/>
            <person name="Grabherr M.G."/>
            <person name="Kodira C.D."/>
            <person name="Kohler A."/>
            <person name="Kuees U."/>
            <person name="Lindquist E.A."/>
            <person name="Lucas S.M."/>
            <person name="Mago R."/>
            <person name="Mauceli E."/>
            <person name="Morin E."/>
            <person name="Murat C."/>
            <person name="Pangilinan J.L."/>
            <person name="Park R."/>
            <person name="Pearson M."/>
            <person name="Quesneville H."/>
            <person name="Rouhier N."/>
            <person name="Sakthikumar S."/>
            <person name="Salamov A.A."/>
            <person name="Schmutz J."/>
            <person name="Selles B."/>
            <person name="Shapiro H."/>
            <person name="Tanguay P."/>
            <person name="Tuskan G.A."/>
            <person name="Henrissat B."/>
            <person name="Van de Peer Y."/>
            <person name="Rouze P."/>
            <person name="Ellis J.G."/>
            <person name="Dodds P.N."/>
            <person name="Schein J.E."/>
            <person name="Zhong S."/>
            <person name="Hamelin R.C."/>
            <person name="Grigoriev I.V."/>
            <person name="Szabo L.J."/>
            <person name="Martin F."/>
        </authorList>
    </citation>
    <scope>NUCLEOTIDE SEQUENCE [LARGE SCALE GENOMIC DNA]</scope>
    <source>
        <strain evidence="3">CRL 75-36-700-3 / race SCCL</strain>
    </source>
</reference>
<dbReference type="RefSeq" id="XP_003307590.2">
    <property type="nucleotide sequence ID" value="XM_003307542.2"/>
</dbReference>
<feature type="compositionally biased region" description="Low complexity" evidence="1">
    <location>
        <begin position="299"/>
        <end position="327"/>
    </location>
</feature>
<feature type="region of interest" description="Disordered" evidence="1">
    <location>
        <begin position="1"/>
        <end position="135"/>
    </location>
</feature>
<organism evidence="2 3">
    <name type="scientific">Puccinia graminis f. sp. tritici (strain CRL 75-36-700-3 / race SCCL)</name>
    <name type="common">Black stem rust fungus</name>
    <dbReference type="NCBI Taxonomy" id="418459"/>
    <lineage>
        <taxon>Eukaryota</taxon>
        <taxon>Fungi</taxon>
        <taxon>Dikarya</taxon>
        <taxon>Basidiomycota</taxon>
        <taxon>Pucciniomycotina</taxon>
        <taxon>Pucciniomycetes</taxon>
        <taxon>Pucciniales</taxon>
        <taxon>Pucciniaceae</taxon>
        <taxon>Puccinia</taxon>
    </lineage>
</organism>
<gene>
    <name evidence="2" type="ORF">PGTG_00540</name>
</gene>
<name>E3JRC0_PUCGT</name>
<proteinExistence type="predicted"/>
<sequence>MNKKKPTKIKNNFFKKTRRMQPTEESDQIEELDQEHLHQQNKPAYHNQLIRPSPRPSRRPSEESLQKQAKLHQSPTPNIQTVSSDSVEGSNRSLPDHNPSPPPPIISLTNQWPPAPYGDENLPKPAPKRKSSSSALTHNWPIKLLASSSSTNDPKPSRFSFDFNNSSHINTRDSQRIFSNETVKQHLIRRQKEKTDEEEQEEHPQKITVAPSITLSLFTHLTDPTLSWKTKLGCFGATLGINFFLPFINGVMLGFGEIAARELLGAYFGWGPAGYRYHSKQLPQPSNPSEASEHPSPSDPSSTLSQSPAGSSVSFTALPSSSSSSST</sequence>
<dbReference type="Proteomes" id="UP000008783">
    <property type="component" value="Unassembled WGS sequence"/>
</dbReference>
<evidence type="ECO:0000256" key="1">
    <source>
        <dbReference type="SAM" id="MobiDB-lite"/>
    </source>
</evidence>
<feature type="compositionally biased region" description="Acidic residues" evidence="1">
    <location>
        <begin position="24"/>
        <end position="33"/>
    </location>
</feature>
<dbReference type="EMBL" id="DS178262">
    <property type="protein sequence ID" value="EFP74584.2"/>
    <property type="molecule type" value="Genomic_DNA"/>
</dbReference>
<dbReference type="OrthoDB" id="5529571at2759"/>
<dbReference type="PANTHER" id="PTHR28241">
    <property type="entry name" value="MITOCHONDRIAL IMPORT PROTEIN 1"/>
    <property type="match status" value="1"/>
</dbReference>
<dbReference type="GO" id="GO:0005741">
    <property type="term" value="C:mitochondrial outer membrane"/>
    <property type="evidence" value="ECO:0000318"/>
    <property type="project" value="GO_Central"/>
</dbReference>
<dbReference type="InterPro" id="IPR013262">
    <property type="entry name" value="OMP_MIM1/TOM13_mt"/>
</dbReference>
<accession>E3JRC0</accession>
<dbReference type="VEuPathDB" id="FungiDB:PGTG_00540"/>
<feature type="compositionally biased region" description="Polar residues" evidence="1">
    <location>
        <begin position="281"/>
        <end position="290"/>
    </location>
</feature>
<dbReference type="GO" id="GO:0045040">
    <property type="term" value="P:protein insertion into mitochondrial outer membrane"/>
    <property type="evidence" value="ECO:0000318"/>
    <property type="project" value="GO_Central"/>
</dbReference>
<dbReference type="InParanoid" id="E3JRC0"/>
<dbReference type="GO" id="GO:0070096">
    <property type="term" value="P:mitochondrial outer membrane translocase complex assembly"/>
    <property type="evidence" value="ECO:0000318"/>
    <property type="project" value="GO_Central"/>
</dbReference>
<feature type="compositionally biased region" description="Basic residues" evidence="1">
    <location>
        <begin position="1"/>
        <end position="19"/>
    </location>
</feature>
<reference key="1">
    <citation type="submission" date="2007-01" db="EMBL/GenBank/DDBJ databases">
        <title>The Genome Sequence of Puccinia graminis f. sp. tritici Strain CRL 75-36-700-3.</title>
        <authorList>
            <consortium name="The Broad Institute Genome Sequencing Platform"/>
            <person name="Birren B."/>
            <person name="Lander E."/>
            <person name="Galagan J."/>
            <person name="Nusbaum C."/>
            <person name="Devon K."/>
            <person name="Cuomo C."/>
            <person name="Jaffe D."/>
            <person name="Butler J."/>
            <person name="Alvarez P."/>
            <person name="Gnerre S."/>
            <person name="Grabherr M."/>
            <person name="Mauceli E."/>
            <person name="Brockman W."/>
            <person name="Young S."/>
            <person name="LaButti K."/>
            <person name="Sykes S."/>
            <person name="DeCaprio D."/>
            <person name="Crawford M."/>
            <person name="Koehrsen M."/>
            <person name="Engels R."/>
            <person name="Montgomery P."/>
            <person name="Pearson M."/>
            <person name="Howarth C."/>
            <person name="Larson L."/>
            <person name="White J."/>
            <person name="Zeng Q."/>
            <person name="Kodira C."/>
            <person name="Yandava C."/>
            <person name="Alvarado L."/>
            <person name="O'Leary S."/>
            <person name="Szabo L."/>
            <person name="Dean R."/>
            <person name="Schein J."/>
        </authorList>
    </citation>
    <scope>NUCLEOTIDE SEQUENCE</scope>
    <source>
        <strain>CRL 75-36-700-3</strain>
    </source>
</reference>
<dbReference type="KEGG" id="pgr:PGTG_00540"/>
<dbReference type="PANTHER" id="PTHR28241:SF1">
    <property type="entry name" value="MITOCHONDRIAL IMPORT PROTEIN 1"/>
    <property type="match status" value="1"/>
</dbReference>
<keyword evidence="3" id="KW-1185">Reference proteome</keyword>
<dbReference type="Pfam" id="PF08219">
    <property type="entry name" value="TOM13"/>
    <property type="match status" value="1"/>
</dbReference>
<evidence type="ECO:0000313" key="2">
    <source>
        <dbReference type="EMBL" id="EFP74584.2"/>
    </source>
</evidence>
<feature type="region of interest" description="Disordered" evidence="1">
    <location>
        <begin position="279"/>
        <end position="327"/>
    </location>
</feature>
<feature type="compositionally biased region" description="Polar residues" evidence="1">
    <location>
        <begin position="71"/>
        <end position="93"/>
    </location>
</feature>